<accession>A0AAN7B6Q9</accession>
<reference evidence="2" key="2">
    <citation type="submission" date="2023-05" db="EMBL/GenBank/DDBJ databases">
        <authorList>
            <consortium name="Lawrence Berkeley National Laboratory"/>
            <person name="Steindorff A."/>
            <person name="Hensen N."/>
            <person name="Bonometti L."/>
            <person name="Westerberg I."/>
            <person name="Brannstrom I.O."/>
            <person name="Guillou S."/>
            <person name="Cros-Aarteil S."/>
            <person name="Calhoun S."/>
            <person name="Haridas S."/>
            <person name="Kuo A."/>
            <person name="Mondo S."/>
            <person name="Pangilinan J."/>
            <person name="Riley R."/>
            <person name="Labutti K."/>
            <person name="Andreopoulos B."/>
            <person name="Lipzen A."/>
            <person name="Chen C."/>
            <person name="Yanf M."/>
            <person name="Daum C."/>
            <person name="Ng V."/>
            <person name="Clum A."/>
            <person name="Ohm R."/>
            <person name="Martin F."/>
            <person name="Silar P."/>
            <person name="Natvig D."/>
            <person name="Lalanne C."/>
            <person name="Gautier V."/>
            <person name="Ament-Velasquez S.L."/>
            <person name="Kruys A."/>
            <person name="Hutchinson M.I."/>
            <person name="Powell A.J."/>
            <person name="Barry K."/>
            <person name="Miller A.N."/>
            <person name="Grigoriev I.V."/>
            <person name="Debuchy R."/>
            <person name="Gladieux P."/>
            <person name="Thoren M.H."/>
            <person name="Johannesson H."/>
        </authorList>
    </citation>
    <scope>NUCLEOTIDE SEQUENCE</scope>
    <source>
        <strain evidence="2">PSN293</strain>
    </source>
</reference>
<gene>
    <name evidence="2" type="ORF">QBC37DRAFT_448785</name>
</gene>
<evidence type="ECO:0000313" key="3">
    <source>
        <dbReference type="Proteomes" id="UP001301769"/>
    </source>
</evidence>
<evidence type="ECO:0000256" key="1">
    <source>
        <dbReference type="SAM" id="MobiDB-lite"/>
    </source>
</evidence>
<keyword evidence="3" id="KW-1185">Reference proteome</keyword>
<comment type="caution">
    <text evidence="2">The sequence shown here is derived from an EMBL/GenBank/DDBJ whole genome shotgun (WGS) entry which is preliminary data.</text>
</comment>
<dbReference type="EMBL" id="MU858183">
    <property type="protein sequence ID" value="KAK4210145.1"/>
    <property type="molecule type" value="Genomic_DNA"/>
</dbReference>
<feature type="region of interest" description="Disordered" evidence="1">
    <location>
        <begin position="226"/>
        <end position="245"/>
    </location>
</feature>
<feature type="compositionally biased region" description="Basic and acidic residues" evidence="1">
    <location>
        <begin position="466"/>
        <end position="481"/>
    </location>
</feature>
<organism evidence="2 3">
    <name type="scientific">Rhypophila decipiens</name>
    <dbReference type="NCBI Taxonomy" id="261697"/>
    <lineage>
        <taxon>Eukaryota</taxon>
        <taxon>Fungi</taxon>
        <taxon>Dikarya</taxon>
        <taxon>Ascomycota</taxon>
        <taxon>Pezizomycotina</taxon>
        <taxon>Sordariomycetes</taxon>
        <taxon>Sordariomycetidae</taxon>
        <taxon>Sordariales</taxon>
        <taxon>Naviculisporaceae</taxon>
        <taxon>Rhypophila</taxon>
    </lineage>
</organism>
<dbReference type="AlphaFoldDB" id="A0AAN7B6Q9"/>
<proteinExistence type="predicted"/>
<reference evidence="2" key="1">
    <citation type="journal article" date="2023" name="Mol. Phylogenet. Evol.">
        <title>Genome-scale phylogeny and comparative genomics of the fungal order Sordariales.</title>
        <authorList>
            <person name="Hensen N."/>
            <person name="Bonometti L."/>
            <person name="Westerberg I."/>
            <person name="Brannstrom I.O."/>
            <person name="Guillou S."/>
            <person name="Cros-Aarteil S."/>
            <person name="Calhoun S."/>
            <person name="Haridas S."/>
            <person name="Kuo A."/>
            <person name="Mondo S."/>
            <person name="Pangilinan J."/>
            <person name="Riley R."/>
            <person name="LaButti K."/>
            <person name="Andreopoulos B."/>
            <person name="Lipzen A."/>
            <person name="Chen C."/>
            <person name="Yan M."/>
            <person name="Daum C."/>
            <person name="Ng V."/>
            <person name="Clum A."/>
            <person name="Steindorff A."/>
            <person name="Ohm R.A."/>
            <person name="Martin F."/>
            <person name="Silar P."/>
            <person name="Natvig D.O."/>
            <person name="Lalanne C."/>
            <person name="Gautier V."/>
            <person name="Ament-Velasquez S.L."/>
            <person name="Kruys A."/>
            <person name="Hutchinson M.I."/>
            <person name="Powell A.J."/>
            <person name="Barry K."/>
            <person name="Miller A.N."/>
            <person name="Grigoriev I.V."/>
            <person name="Debuchy R."/>
            <person name="Gladieux P."/>
            <person name="Hiltunen Thoren M."/>
            <person name="Johannesson H."/>
        </authorList>
    </citation>
    <scope>NUCLEOTIDE SEQUENCE</scope>
    <source>
        <strain evidence="2">PSN293</strain>
    </source>
</reference>
<sequence length="570" mass="63981">MAQVPVKPKTFEEVLSNISSAKWTFGSEPSPWYDVDNLVPRSPDAIVPFHLFGNFPPEIILFMVQFLPKESAISLALTNKGMLQLIGERVFDGLTEEERWRLVLLLERDSVLMTACHCCQRLHNPISKGRISLGIPRDSYCTSGRTLTLNSGITSGLCRLVARQYLRQQPYTDFLTLQRGTLAFSFPDFKIFQSTALKMVHGNLMLRVESFIAPFAALDTSEADLERSGLEGAGPESPLSKEKRPNIANTVSGHGAFLLHQLNRFGDFELYARPLCPNRSNLVPHGCRHQTMAYLGFSFPRNDYRNDDERTKYDDQTCGKVFRLADEFATSHQSSHHSPSFQLRDMEGVPLGRRQEHPDRCYKSGIVATDVFRYALHPMMDCALYHTQPCVESSNCKALVGRVRSCPECFTDTCMSAQDVPGVGRVMTLTSWRDLGGVTSAAGLAAWFSHFNQDYDRVSRRHSRRSRTEDSEEDRAREPRHAHAAAGSIHAAYEGIRGQPGPLPNEAHPRSGKRARIIHDGRGQVDCMESGYQYTAHINTDKRLLKLFMNPAPPADNGRYSLLFEGIPAI</sequence>
<protein>
    <submittedName>
        <fullName evidence="2">Uncharacterized protein</fullName>
    </submittedName>
</protein>
<feature type="region of interest" description="Disordered" evidence="1">
    <location>
        <begin position="458"/>
        <end position="486"/>
    </location>
</feature>
<dbReference type="Proteomes" id="UP001301769">
    <property type="component" value="Unassembled WGS sequence"/>
</dbReference>
<evidence type="ECO:0000313" key="2">
    <source>
        <dbReference type="EMBL" id="KAK4210145.1"/>
    </source>
</evidence>
<name>A0AAN7B6Q9_9PEZI</name>